<protein>
    <submittedName>
        <fullName evidence="1">Uncharacterized protein</fullName>
    </submittedName>
</protein>
<reference evidence="1 2" key="1">
    <citation type="submission" date="2024-07" db="EMBL/GenBank/DDBJ databases">
        <title>Chromosome-level genome assembly of the water stick insect Ranatra chinensis (Heteroptera: Nepidae).</title>
        <authorList>
            <person name="Liu X."/>
        </authorList>
    </citation>
    <scope>NUCLEOTIDE SEQUENCE [LARGE SCALE GENOMIC DNA]</scope>
    <source>
        <strain evidence="1">Cailab_2021Rc</strain>
        <tissue evidence="1">Muscle</tissue>
    </source>
</reference>
<gene>
    <name evidence="1" type="ORF">AAG570_001456</name>
</gene>
<dbReference type="EMBL" id="JBFDAA010000011">
    <property type="protein sequence ID" value="KAL1123683.1"/>
    <property type="molecule type" value="Genomic_DNA"/>
</dbReference>
<accession>A0ABD0YV52</accession>
<evidence type="ECO:0000313" key="1">
    <source>
        <dbReference type="EMBL" id="KAL1123683.1"/>
    </source>
</evidence>
<dbReference type="AlphaFoldDB" id="A0ABD0YV52"/>
<proteinExistence type="predicted"/>
<name>A0ABD0YV52_9HEMI</name>
<dbReference type="Proteomes" id="UP001558652">
    <property type="component" value="Unassembled WGS sequence"/>
</dbReference>
<comment type="caution">
    <text evidence="1">The sequence shown here is derived from an EMBL/GenBank/DDBJ whole genome shotgun (WGS) entry which is preliminary data.</text>
</comment>
<sequence>MFHKNKTQETTEKAYRKKAVRWYRILNKNNKKEEKAGTHVTTVPRHFEIKSPKPRLPLHLLEQKYLSGVGSRQVCRSWVQLNYNSMPPSALKLKKIYHWIEEAVTVTHRSGLWEFILWTPASALNIILQTYTSRLTIKGMGKVSDSNRGRITRLLRIAVVVESEWRLEDVAATADTTAANSGVMLDSIKTEIMMMMVVVKGVPVFDGSMEFSYLLVTANAQLAAGSQMLGEVRWRNLYDMLIRRASSEIRADVGITFKTEIKEVVKKLKESYAEARRPVARIAAKLIRMTRETGETPQHFAHRMAAELRFLKDRAIDELGSVAAAARI</sequence>
<organism evidence="1 2">
    <name type="scientific">Ranatra chinensis</name>
    <dbReference type="NCBI Taxonomy" id="642074"/>
    <lineage>
        <taxon>Eukaryota</taxon>
        <taxon>Metazoa</taxon>
        <taxon>Ecdysozoa</taxon>
        <taxon>Arthropoda</taxon>
        <taxon>Hexapoda</taxon>
        <taxon>Insecta</taxon>
        <taxon>Pterygota</taxon>
        <taxon>Neoptera</taxon>
        <taxon>Paraneoptera</taxon>
        <taxon>Hemiptera</taxon>
        <taxon>Heteroptera</taxon>
        <taxon>Panheteroptera</taxon>
        <taxon>Nepomorpha</taxon>
        <taxon>Nepidae</taxon>
        <taxon>Ranatrinae</taxon>
        <taxon>Ranatra</taxon>
    </lineage>
</organism>
<evidence type="ECO:0000313" key="2">
    <source>
        <dbReference type="Proteomes" id="UP001558652"/>
    </source>
</evidence>
<keyword evidence="2" id="KW-1185">Reference proteome</keyword>